<keyword evidence="1" id="KW-0472">Membrane</keyword>
<evidence type="ECO:0000313" key="3">
    <source>
        <dbReference type="Proteomes" id="UP001528411"/>
    </source>
</evidence>
<gene>
    <name evidence="2" type="ORF">PN838_20510</name>
</gene>
<proteinExistence type="predicted"/>
<keyword evidence="1" id="KW-1133">Transmembrane helix</keyword>
<feature type="transmembrane region" description="Helical" evidence="1">
    <location>
        <begin position="6"/>
        <end position="24"/>
    </location>
</feature>
<evidence type="ECO:0000313" key="2">
    <source>
        <dbReference type="EMBL" id="MDC2890685.1"/>
    </source>
</evidence>
<feature type="transmembrane region" description="Helical" evidence="1">
    <location>
        <begin position="57"/>
        <end position="75"/>
    </location>
</feature>
<evidence type="ECO:0000256" key="1">
    <source>
        <dbReference type="SAM" id="Phobius"/>
    </source>
</evidence>
<name>A0ABT5FHL9_9GAMM</name>
<feature type="transmembrane region" description="Helical" evidence="1">
    <location>
        <begin position="31"/>
        <end position="51"/>
    </location>
</feature>
<dbReference type="Proteomes" id="UP001528411">
    <property type="component" value="Unassembled WGS sequence"/>
</dbReference>
<dbReference type="RefSeq" id="WP_272181805.1">
    <property type="nucleotide sequence ID" value="NZ_JAQOMS010000002.1"/>
</dbReference>
<reference evidence="2 3" key="1">
    <citation type="submission" date="2023-01" db="EMBL/GenBank/DDBJ databases">
        <title>Psychrosphaera sp. nov., isolated from marine algae.</title>
        <authorList>
            <person name="Bayburt H."/>
            <person name="Choi B.J."/>
            <person name="Kim J.M."/>
            <person name="Choi D.G."/>
            <person name="Jeon C.O."/>
        </authorList>
    </citation>
    <scope>NUCLEOTIDE SEQUENCE [LARGE SCALE GENOMIC DNA]</scope>
    <source>
        <strain evidence="2 3">G1-22</strain>
    </source>
</reference>
<sequence>MTLFSETYQVLLAAGLILAAIDILAMGFATFFLTILGLATILTGTLVFFGLIGEGMLAISLSIALFSIVCTLLLYKPLKLLQSNSSAAPATVHSDLTDMTFILEDDVGPNLVVNYHYSGIDWKLKANEHIGSGTLVAVYKLEVGEMFVQPITD</sequence>
<dbReference type="EMBL" id="JAQOMS010000002">
    <property type="protein sequence ID" value="MDC2890685.1"/>
    <property type="molecule type" value="Genomic_DNA"/>
</dbReference>
<comment type="caution">
    <text evidence="2">The sequence shown here is derived from an EMBL/GenBank/DDBJ whole genome shotgun (WGS) entry which is preliminary data.</text>
</comment>
<accession>A0ABT5FHL9</accession>
<protein>
    <submittedName>
        <fullName evidence="2">NfeD family protein</fullName>
    </submittedName>
</protein>
<keyword evidence="3" id="KW-1185">Reference proteome</keyword>
<organism evidence="2 3">
    <name type="scientific">Psychrosphaera algicola</name>
    <dbReference type="NCBI Taxonomy" id="3023714"/>
    <lineage>
        <taxon>Bacteria</taxon>
        <taxon>Pseudomonadati</taxon>
        <taxon>Pseudomonadota</taxon>
        <taxon>Gammaproteobacteria</taxon>
        <taxon>Alteromonadales</taxon>
        <taxon>Pseudoalteromonadaceae</taxon>
        <taxon>Psychrosphaera</taxon>
    </lineage>
</organism>
<keyword evidence="1" id="KW-0812">Transmembrane</keyword>